<organism evidence="9 11">
    <name type="scientific">Medicago truncatula</name>
    <name type="common">Barrel medic</name>
    <name type="synonym">Medicago tribuloides</name>
    <dbReference type="NCBI Taxonomy" id="3880"/>
    <lineage>
        <taxon>Eukaryota</taxon>
        <taxon>Viridiplantae</taxon>
        <taxon>Streptophyta</taxon>
        <taxon>Embryophyta</taxon>
        <taxon>Tracheophyta</taxon>
        <taxon>Spermatophyta</taxon>
        <taxon>Magnoliopsida</taxon>
        <taxon>eudicotyledons</taxon>
        <taxon>Gunneridae</taxon>
        <taxon>Pentapetalae</taxon>
        <taxon>rosids</taxon>
        <taxon>fabids</taxon>
        <taxon>Fabales</taxon>
        <taxon>Fabaceae</taxon>
        <taxon>Papilionoideae</taxon>
        <taxon>50 kb inversion clade</taxon>
        <taxon>NPAAA clade</taxon>
        <taxon>Hologalegina</taxon>
        <taxon>IRL clade</taxon>
        <taxon>Trifolieae</taxon>
        <taxon>Medicago</taxon>
    </lineage>
</organism>
<dbReference type="InterPro" id="IPR041118">
    <property type="entry name" value="Rx_N"/>
</dbReference>
<dbReference type="GO" id="GO:0051707">
    <property type="term" value="P:response to other organism"/>
    <property type="evidence" value="ECO:0007669"/>
    <property type="project" value="UniProtKB-ARBA"/>
</dbReference>
<name>A0A072U2J7_MEDTR</name>
<dbReference type="InterPro" id="IPR058922">
    <property type="entry name" value="WHD_DRP"/>
</dbReference>
<keyword evidence="1" id="KW-0677">Repeat</keyword>
<evidence type="ECO:0000256" key="1">
    <source>
        <dbReference type="ARBA" id="ARBA00022737"/>
    </source>
</evidence>
<dbReference type="Pfam" id="PF00931">
    <property type="entry name" value="NB-ARC"/>
    <property type="match status" value="2"/>
</dbReference>
<dbReference type="EMBL" id="CM001223">
    <property type="protein sequence ID" value="KEH23636.1"/>
    <property type="molecule type" value="Genomic_DNA"/>
</dbReference>
<dbReference type="GO" id="GO:0043531">
    <property type="term" value="F:ADP binding"/>
    <property type="evidence" value="ECO:0007669"/>
    <property type="project" value="InterPro"/>
</dbReference>
<feature type="domain" description="Disease resistance protein winged helix" evidence="7">
    <location>
        <begin position="447"/>
        <end position="517"/>
    </location>
</feature>
<feature type="domain" description="Disease resistance R13L4/SHOC-2-like LRR" evidence="8">
    <location>
        <begin position="583"/>
        <end position="738"/>
    </location>
</feature>
<sequence>MEMVESFVFDVANSLLGKLASYAYEEASRAYGVYEDLQRIKDTLSIVRGLLLDAEEKKNRQHALCEWLRQIQNICYDAEDVLDGFELQDRRKQFVEASGSTRLKVCHFFSSSNPLAFRFRMSRQIKEIRDRLDKVAADGTKFGLVRIHVEPGLSVHNREITYSHIDVSSVIGRENDKEAIIELLMDSDPQGYGNGHRSLCVIPIVGIGGLGKTTLAKLVYNDKRIDEVFQLKMWACVSVDFDIRQIVIKIINSVFASAAPSVPIAPQEDSNHCDIEQLQIHLRRKLSGQKFILVLDDVWNDDRAKWIELEDLIKVGAVGSKIIVTTRSNSVASMMGTVPSYVLEGLSLEDCLSLFVKWAFKDGEEEKYPNLVEIGKEIVKKCAGVPLAVRTVGSSLFSKFDLDKWLFVRDHEIWNLEQKKDDILPALKLSYDQMPSYLRQCFACFSLYPKDYTFNIVEMTILWIPLGLVQPINGSEKLEHIAREYVHELHSRSLLQDFKDFGYICEFRVHDLIHDLAMYVAKEEFVMVVSRTRNISEQAKHLSIVEKDSLDKVLFPKSKSVRTILFPVEGVGLDNETLVHTWVSKYKYLRYVDFNDSLFETLPKSIAKVEHLRVLGLKNNSKIKKLPHSIFKLYNLQVLILSGCTELETLPRGLGKMVSLQHLFITTKQSVLSLTEFINLKHLQVLAFNHCKNMKFLFSRAHQLISLETLSLYKCGSLETLPLYIFPNLQTLIIIDCKMLDLSLNNESPIQKLRLKHLFIRDFPGLLTLPGWIEGAAETLETLLIYELPNLKTLSQRLTTLTHLKRLHIVGCPQLISLPSDMYHLTALEDLVIEDCPELCRKFKPQSESRKRNEDIDLEDCQGKNSVLLKNYHWSPPTCNFGPFLNLLMLLSKLLVPTVCMMISKGSKTLCQLSEMDLSCKTRKNKIVKASGSTRMKVCHLFSSSNPLAFRFRMSHKIKEIRDRLNKVAADGTRFGLVRIDVAPDPVVQRREFTHSYVDASSVIGRENDREEIIKLLMQPHPHGDGDGDKNLCVIPIVGIGGLGKTTLARLVFNDKRIDDIFQLKIWVCVSNDFDIRRIIIKIINSAFASASTPPSVAMANQEDINHFDIEQLQIRLRHKLSGQKFILILDDIWNDDRAKWIELLNLIKVGGEESKVIVTTCSNSIASMMSTVPSYILEGLSQESCLYLFVKWAFKDGEEEKYSNLVEIGKEIVKKCAGVPLAVKTLGSSLLSKFDLNKWIFVRDHEIWNLEQKKGDILPALKLSYDEMPSYLRHCFAYFSLYPKDYSFSIVEITCLWIALGLVQSLNGSEKLENIAIEYIRVMDIWQMNQIQLK</sequence>
<evidence type="ECO:0000256" key="2">
    <source>
        <dbReference type="ARBA" id="ARBA00022741"/>
    </source>
</evidence>
<dbReference type="EnsemblPlants" id="KEH23636">
    <property type="protein sequence ID" value="KEH23636"/>
    <property type="gene ID" value="MTR_7g091550"/>
</dbReference>
<keyword evidence="4" id="KW-0067">ATP-binding</keyword>
<evidence type="ECO:0000313" key="9">
    <source>
        <dbReference type="EMBL" id="KEH23636.1"/>
    </source>
</evidence>
<dbReference type="Gene3D" id="3.80.10.10">
    <property type="entry name" value="Ribonuclease Inhibitor"/>
    <property type="match status" value="2"/>
</dbReference>
<dbReference type="GO" id="GO:0005524">
    <property type="term" value="F:ATP binding"/>
    <property type="evidence" value="ECO:0007669"/>
    <property type="project" value="UniProtKB-KW"/>
</dbReference>
<dbReference type="Pfam" id="PF18052">
    <property type="entry name" value="Rx_N"/>
    <property type="match status" value="1"/>
</dbReference>
<reference evidence="10" key="3">
    <citation type="submission" date="2015-04" db="UniProtKB">
        <authorList>
            <consortium name="EnsemblPlants"/>
        </authorList>
    </citation>
    <scope>IDENTIFICATION</scope>
    <source>
        <strain evidence="10">cv. Jemalong A17</strain>
    </source>
</reference>
<dbReference type="Proteomes" id="UP000002051">
    <property type="component" value="Unassembled WGS sequence"/>
</dbReference>
<dbReference type="InterPro" id="IPR027417">
    <property type="entry name" value="P-loop_NTPase"/>
</dbReference>
<feature type="domain" description="Disease resistance N-terminal" evidence="6">
    <location>
        <begin position="12"/>
        <end position="100"/>
    </location>
</feature>
<dbReference type="PANTHER" id="PTHR36766">
    <property type="entry name" value="PLANT BROAD-SPECTRUM MILDEW RESISTANCE PROTEIN RPW8"/>
    <property type="match status" value="1"/>
</dbReference>
<keyword evidence="11" id="KW-1185">Reference proteome</keyword>
<evidence type="ECO:0000313" key="10">
    <source>
        <dbReference type="EnsemblPlants" id="KEH23636"/>
    </source>
</evidence>
<dbReference type="Gene3D" id="1.10.10.10">
    <property type="entry name" value="Winged helix-like DNA-binding domain superfamily/Winged helix DNA-binding domain"/>
    <property type="match status" value="2"/>
</dbReference>
<dbReference type="InterPro" id="IPR032675">
    <property type="entry name" value="LRR_dom_sf"/>
</dbReference>
<gene>
    <name evidence="9" type="ordered locus">MTR_7g091550</name>
</gene>
<dbReference type="Pfam" id="PF23598">
    <property type="entry name" value="LRR_14"/>
    <property type="match status" value="1"/>
</dbReference>
<dbReference type="PRINTS" id="PR00364">
    <property type="entry name" value="DISEASERSIST"/>
</dbReference>
<protein>
    <submittedName>
        <fullName evidence="9">NBS-LRR disease resistance protein</fullName>
    </submittedName>
</protein>
<evidence type="ECO:0000256" key="3">
    <source>
        <dbReference type="ARBA" id="ARBA00022821"/>
    </source>
</evidence>
<evidence type="ECO:0000313" key="11">
    <source>
        <dbReference type="Proteomes" id="UP000002051"/>
    </source>
</evidence>
<dbReference type="InterPro" id="IPR042197">
    <property type="entry name" value="Apaf_helical"/>
</dbReference>
<feature type="domain" description="NB-ARC" evidence="5">
    <location>
        <begin position="174"/>
        <end position="361"/>
    </location>
</feature>
<feature type="domain" description="NB-ARC" evidence="5">
    <location>
        <begin position="1029"/>
        <end position="1196"/>
    </location>
</feature>
<dbReference type="Pfam" id="PF23559">
    <property type="entry name" value="WHD_DRP"/>
    <property type="match status" value="1"/>
</dbReference>
<dbReference type="Gene3D" id="1.10.8.430">
    <property type="entry name" value="Helical domain of apoptotic protease-activating factors"/>
    <property type="match status" value="2"/>
</dbReference>
<accession>A0A072U2J7</accession>
<evidence type="ECO:0000259" key="5">
    <source>
        <dbReference type="Pfam" id="PF00931"/>
    </source>
</evidence>
<reference evidence="9 11" key="2">
    <citation type="journal article" date="2014" name="BMC Genomics">
        <title>An improved genome release (version Mt4.0) for the model legume Medicago truncatula.</title>
        <authorList>
            <person name="Tang H."/>
            <person name="Krishnakumar V."/>
            <person name="Bidwell S."/>
            <person name="Rosen B."/>
            <person name="Chan A."/>
            <person name="Zhou S."/>
            <person name="Gentzbittel L."/>
            <person name="Childs K.L."/>
            <person name="Yandell M."/>
            <person name="Gundlach H."/>
            <person name="Mayer K.F."/>
            <person name="Schwartz D.C."/>
            <person name="Town C.D."/>
        </authorList>
    </citation>
    <scope>GENOME REANNOTATION</scope>
    <source>
        <strain evidence="9">A17</strain>
        <strain evidence="10 11">cv. Jemalong A17</strain>
    </source>
</reference>
<keyword evidence="2" id="KW-0547">Nucleotide-binding</keyword>
<dbReference type="InterPro" id="IPR002182">
    <property type="entry name" value="NB-ARC"/>
</dbReference>
<reference evidence="9 11" key="1">
    <citation type="journal article" date="2011" name="Nature">
        <title>The Medicago genome provides insight into the evolution of rhizobial symbioses.</title>
        <authorList>
            <person name="Young N.D."/>
            <person name="Debelle F."/>
            <person name="Oldroyd G.E."/>
            <person name="Geurts R."/>
            <person name="Cannon S.B."/>
            <person name="Udvardi M.K."/>
            <person name="Benedito V.A."/>
            <person name="Mayer K.F."/>
            <person name="Gouzy J."/>
            <person name="Schoof H."/>
            <person name="Van de Peer Y."/>
            <person name="Proost S."/>
            <person name="Cook D.R."/>
            <person name="Meyers B.C."/>
            <person name="Spannagl M."/>
            <person name="Cheung F."/>
            <person name="De Mita S."/>
            <person name="Krishnakumar V."/>
            <person name="Gundlach H."/>
            <person name="Zhou S."/>
            <person name="Mudge J."/>
            <person name="Bharti A.K."/>
            <person name="Murray J.D."/>
            <person name="Naoumkina M.A."/>
            <person name="Rosen B."/>
            <person name="Silverstein K.A."/>
            <person name="Tang H."/>
            <person name="Rombauts S."/>
            <person name="Zhao P.X."/>
            <person name="Zhou P."/>
            <person name="Barbe V."/>
            <person name="Bardou P."/>
            <person name="Bechner M."/>
            <person name="Bellec A."/>
            <person name="Berger A."/>
            <person name="Berges H."/>
            <person name="Bidwell S."/>
            <person name="Bisseling T."/>
            <person name="Choisne N."/>
            <person name="Couloux A."/>
            <person name="Denny R."/>
            <person name="Deshpande S."/>
            <person name="Dai X."/>
            <person name="Doyle J.J."/>
            <person name="Dudez A.M."/>
            <person name="Farmer A.D."/>
            <person name="Fouteau S."/>
            <person name="Franken C."/>
            <person name="Gibelin C."/>
            <person name="Gish J."/>
            <person name="Goldstein S."/>
            <person name="Gonzalez A.J."/>
            <person name="Green P.J."/>
            <person name="Hallab A."/>
            <person name="Hartog M."/>
            <person name="Hua A."/>
            <person name="Humphray S.J."/>
            <person name="Jeong D.H."/>
            <person name="Jing Y."/>
            <person name="Jocker A."/>
            <person name="Kenton S.M."/>
            <person name="Kim D.J."/>
            <person name="Klee K."/>
            <person name="Lai H."/>
            <person name="Lang C."/>
            <person name="Lin S."/>
            <person name="Macmil S.L."/>
            <person name="Magdelenat G."/>
            <person name="Matthews L."/>
            <person name="McCorrison J."/>
            <person name="Monaghan E.L."/>
            <person name="Mun J.H."/>
            <person name="Najar F.Z."/>
            <person name="Nicholson C."/>
            <person name="Noirot C."/>
            <person name="O'Bleness M."/>
            <person name="Paule C.R."/>
            <person name="Poulain J."/>
            <person name="Prion F."/>
            <person name="Qin B."/>
            <person name="Qu C."/>
            <person name="Retzel E.F."/>
            <person name="Riddle C."/>
            <person name="Sallet E."/>
            <person name="Samain S."/>
            <person name="Samson N."/>
            <person name="Sanders I."/>
            <person name="Saurat O."/>
            <person name="Scarpelli C."/>
            <person name="Schiex T."/>
            <person name="Segurens B."/>
            <person name="Severin A.J."/>
            <person name="Sherrier D.J."/>
            <person name="Shi R."/>
            <person name="Sims S."/>
            <person name="Singer S.R."/>
            <person name="Sinharoy S."/>
            <person name="Sterck L."/>
            <person name="Viollet A."/>
            <person name="Wang B.B."/>
            <person name="Wang K."/>
            <person name="Wang M."/>
            <person name="Wang X."/>
            <person name="Warfsmann J."/>
            <person name="Weissenbach J."/>
            <person name="White D.D."/>
            <person name="White J.D."/>
            <person name="Wiley G.B."/>
            <person name="Wincker P."/>
            <person name="Xing Y."/>
            <person name="Yang L."/>
            <person name="Yao Z."/>
            <person name="Ying F."/>
            <person name="Zhai J."/>
            <person name="Zhou L."/>
            <person name="Zuber A."/>
            <person name="Denarie J."/>
            <person name="Dixon R.A."/>
            <person name="May G.D."/>
            <person name="Schwartz D.C."/>
            <person name="Rogers J."/>
            <person name="Quetier F."/>
            <person name="Town C.D."/>
            <person name="Roe B.A."/>
        </authorList>
    </citation>
    <scope>NUCLEOTIDE SEQUENCE [LARGE SCALE GENOMIC DNA]</scope>
    <source>
        <strain evidence="9">A17</strain>
        <strain evidence="10 11">cv. Jemalong A17</strain>
    </source>
</reference>
<dbReference type="SUPFAM" id="SSF52058">
    <property type="entry name" value="L domain-like"/>
    <property type="match status" value="1"/>
</dbReference>
<dbReference type="CDD" id="cd14798">
    <property type="entry name" value="RX-CC_like"/>
    <property type="match status" value="1"/>
</dbReference>
<dbReference type="SUPFAM" id="SSF52540">
    <property type="entry name" value="P-loop containing nucleoside triphosphate hydrolases"/>
    <property type="match status" value="2"/>
</dbReference>
<dbReference type="InterPro" id="IPR036388">
    <property type="entry name" value="WH-like_DNA-bd_sf"/>
</dbReference>
<dbReference type="HOGENOM" id="CLU_258799_0_0_1"/>
<dbReference type="GO" id="GO:0006952">
    <property type="term" value="P:defense response"/>
    <property type="evidence" value="ECO:0007669"/>
    <property type="project" value="UniProtKB-KW"/>
</dbReference>
<evidence type="ECO:0000259" key="8">
    <source>
        <dbReference type="Pfam" id="PF23598"/>
    </source>
</evidence>
<keyword evidence="3" id="KW-0611">Plant defense</keyword>
<proteinExistence type="predicted"/>
<dbReference type="InterPro" id="IPR055414">
    <property type="entry name" value="LRR_R13L4/SHOC2-like"/>
</dbReference>
<evidence type="ECO:0000259" key="6">
    <source>
        <dbReference type="Pfam" id="PF18052"/>
    </source>
</evidence>
<dbReference type="Gene3D" id="3.40.50.300">
    <property type="entry name" value="P-loop containing nucleotide triphosphate hydrolases"/>
    <property type="match status" value="2"/>
</dbReference>
<evidence type="ECO:0000256" key="4">
    <source>
        <dbReference type="ARBA" id="ARBA00022840"/>
    </source>
</evidence>
<evidence type="ECO:0000259" key="7">
    <source>
        <dbReference type="Pfam" id="PF23559"/>
    </source>
</evidence>
<dbReference type="Gene3D" id="1.20.5.4130">
    <property type="match status" value="1"/>
</dbReference>
<dbReference type="PANTHER" id="PTHR36766:SF61">
    <property type="entry name" value="NB-ARC DOMAIN DISEASE RESISTANCE PROTEIN"/>
    <property type="match status" value="1"/>
</dbReference>
<dbReference type="InterPro" id="IPR038005">
    <property type="entry name" value="RX-like_CC"/>
</dbReference>